<protein>
    <submittedName>
        <fullName evidence="2">Uncharacterized protein</fullName>
    </submittedName>
</protein>
<feature type="compositionally biased region" description="Polar residues" evidence="1">
    <location>
        <begin position="90"/>
        <end position="100"/>
    </location>
</feature>
<feature type="region of interest" description="Disordered" evidence="1">
    <location>
        <begin position="89"/>
        <end position="113"/>
    </location>
</feature>
<dbReference type="PROSITE" id="PS51257">
    <property type="entry name" value="PROKAR_LIPOPROTEIN"/>
    <property type="match status" value="1"/>
</dbReference>
<dbReference type="EMBL" id="KV749425">
    <property type="protein sequence ID" value="OCL09510.1"/>
    <property type="molecule type" value="Genomic_DNA"/>
</dbReference>
<keyword evidence="3" id="KW-1185">Reference proteome</keyword>
<sequence>MTARLSTQNHSAARVNELRTAYLLCATCGCEEIGLGRPETRGRKADTQGRSIGLRREGPRRVVRHNKTSEIAAVFCPCRPIRIEGIGYPSKSSASNTSTGIAFPDSRNAVIAS</sequence>
<dbReference type="AlphaFoldDB" id="A0A8E2F3B1"/>
<gene>
    <name evidence="2" type="ORF">AOQ84DRAFT_20669</name>
</gene>
<name>A0A8E2F3B1_9PEZI</name>
<evidence type="ECO:0000313" key="2">
    <source>
        <dbReference type="EMBL" id="OCL09510.1"/>
    </source>
</evidence>
<evidence type="ECO:0000256" key="1">
    <source>
        <dbReference type="SAM" id="MobiDB-lite"/>
    </source>
</evidence>
<accession>A0A8E2F3B1</accession>
<dbReference type="Proteomes" id="UP000250140">
    <property type="component" value="Unassembled WGS sequence"/>
</dbReference>
<proteinExistence type="predicted"/>
<organism evidence="2 3">
    <name type="scientific">Glonium stellatum</name>
    <dbReference type="NCBI Taxonomy" id="574774"/>
    <lineage>
        <taxon>Eukaryota</taxon>
        <taxon>Fungi</taxon>
        <taxon>Dikarya</taxon>
        <taxon>Ascomycota</taxon>
        <taxon>Pezizomycotina</taxon>
        <taxon>Dothideomycetes</taxon>
        <taxon>Pleosporomycetidae</taxon>
        <taxon>Gloniales</taxon>
        <taxon>Gloniaceae</taxon>
        <taxon>Glonium</taxon>
    </lineage>
</organism>
<evidence type="ECO:0000313" key="3">
    <source>
        <dbReference type="Proteomes" id="UP000250140"/>
    </source>
</evidence>
<reference evidence="2 3" key="1">
    <citation type="journal article" date="2016" name="Nat. Commun.">
        <title>Ectomycorrhizal ecology is imprinted in the genome of the dominant symbiotic fungus Cenococcum geophilum.</title>
        <authorList>
            <consortium name="DOE Joint Genome Institute"/>
            <person name="Peter M."/>
            <person name="Kohler A."/>
            <person name="Ohm R.A."/>
            <person name="Kuo A."/>
            <person name="Krutzmann J."/>
            <person name="Morin E."/>
            <person name="Arend M."/>
            <person name="Barry K.W."/>
            <person name="Binder M."/>
            <person name="Choi C."/>
            <person name="Clum A."/>
            <person name="Copeland A."/>
            <person name="Grisel N."/>
            <person name="Haridas S."/>
            <person name="Kipfer T."/>
            <person name="LaButti K."/>
            <person name="Lindquist E."/>
            <person name="Lipzen A."/>
            <person name="Maire R."/>
            <person name="Meier B."/>
            <person name="Mihaltcheva S."/>
            <person name="Molinier V."/>
            <person name="Murat C."/>
            <person name="Poggeler S."/>
            <person name="Quandt C.A."/>
            <person name="Sperisen C."/>
            <person name="Tritt A."/>
            <person name="Tisserant E."/>
            <person name="Crous P.W."/>
            <person name="Henrissat B."/>
            <person name="Nehls U."/>
            <person name="Egli S."/>
            <person name="Spatafora J.W."/>
            <person name="Grigoriev I.V."/>
            <person name="Martin F.M."/>
        </authorList>
    </citation>
    <scope>NUCLEOTIDE SEQUENCE [LARGE SCALE GENOMIC DNA]</scope>
    <source>
        <strain evidence="2 3">CBS 207.34</strain>
    </source>
</reference>